<protein>
    <submittedName>
        <fullName evidence="2">Uncharacterized protein</fullName>
    </submittedName>
</protein>
<dbReference type="EMBL" id="JANPWB010000014">
    <property type="protein sequence ID" value="KAJ1101478.1"/>
    <property type="molecule type" value="Genomic_DNA"/>
</dbReference>
<feature type="region of interest" description="Disordered" evidence="1">
    <location>
        <begin position="47"/>
        <end position="68"/>
    </location>
</feature>
<comment type="caution">
    <text evidence="2">The sequence shown here is derived from an EMBL/GenBank/DDBJ whole genome shotgun (WGS) entry which is preliminary data.</text>
</comment>
<name>A0AAV7MHQ6_PLEWA</name>
<evidence type="ECO:0000313" key="3">
    <source>
        <dbReference type="Proteomes" id="UP001066276"/>
    </source>
</evidence>
<gene>
    <name evidence="2" type="ORF">NDU88_006545</name>
</gene>
<evidence type="ECO:0000256" key="1">
    <source>
        <dbReference type="SAM" id="MobiDB-lite"/>
    </source>
</evidence>
<dbReference type="Proteomes" id="UP001066276">
    <property type="component" value="Chromosome 10"/>
</dbReference>
<organism evidence="2 3">
    <name type="scientific">Pleurodeles waltl</name>
    <name type="common">Iberian ribbed newt</name>
    <dbReference type="NCBI Taxonomy" id="8319"/>
    <lineage>
        <taxon>Eukaryota</taxon>
        <taxon>Metazoa</taxon>
        <taxon>Chordata</taxon>
        <taxon>Craniata</taxon>
        <taxon>Vertebrata</taxon>
        <taxon>Euteleostomi</taxon>
        <taxon>Amphibia</taxon>
        <taxon>Batrachia</taxon>
        <taxon>Caudata</taxon>
        <taxon>Salamandroidea</taxon>
        <taxon>Salamandridae</taxon>
        <taxon>Pleurodelinae</taxon>
        <taxon>Pleurodeles</taxon>
    </lineage>
</organism>
<accession>A0AAV7MHQ6</accession>
<keyword evidence="3" id="KW-1185">Reference proteome</keyword>
<sequence length="113" mass="12628">MARLYIEAEERKAQRETEERRAEAAAERALAKKKLLLAHKVSLKELDRKSRQSEFSSDGGSIHAEPAGHKKIHITKNVVPSYVVGDDIDKWLGAYKVALRAHGVPEEQWGAGL</sequence>
<evidence type="ECO:0000313" key="2">
    <source>
        <dbReference type="EMBL" id="KAJ1101478.1"/>
    </source>
</evidence>
<reference evidence="2" key="1">
    <citation type="journal article" date="2022" name="bioRxiv">
        <title>Sequencing and chromosome-scale assembly of the giantPleurodeles waltlgenome.</title>
        <authorList>
            <person name="Brown T."/>
            <person name="Elewa A."/>
            <person name="Iarovenko S."/>
            <person name="Subramanian E."/>
            <person name="Araus A.J."/>
            <person name="Petzold A."/>
            <person name="Susuki M."/>
            <person name="Suzuki K.-i.T."/>
            <person name="Hayashi T."/>
            <person name="Toyoda A."/>
            <person name="Oliveira C."/>
            <person name="Osipova E."/>
            <person name="Leigh N.D."/>
            <person name="Simon A."/>
            <person name="Yun M.H."/>
        </authorList>
    </citation>
    <scope>NUCLEOTIDE SEQUENCE</scope>
    <source>
        <strain evidence="2">20211129_DDA</strain>
        <tissue evidence="2">Liver</tissue>
    </source>
</reference>
<proteinExistence type="predicted"/>
<feature type="region of interest" description="Disordered" evidence="1">
    <location>
        <begin position="1"/>
        <end position="20"/>
    </location>
</feature>
<dbReference type="AlphaFoldDB" id="A0AAV7MHQ6"/>